<feature type="region of interest" description="Disordered" evidence="2">
    <location>
        <begin position="324"/>
        <end position="345"/>
    </location>
</feature>
<feature type="compositionally biased region" description="Low complexity" evidence="2">
    <location>
        <begin position="333"/>
        <end position="345"/>
    </location>
</feature>
<dbReference type="Proteomes" id="UP000018291">
    <property type="component" value="Unassembled WGS sequence"/>
</dbReference>
<dbReference type="PANTHER" id="PTHR30005:SF0">
    <property type="entry name" value="RETROGRADE REGULATION PROTEIN 2"/>
    <property type="match status" value="1"/>
</dbReference>
<dbReference type="CDD" id="cd24119">
    <property type="entry name" value="ASKHA_NBD_MtPPX2-like"/>
    <property type="match status" value="1"/>
</dbReference>
<dbReference type="EC" id="3.6.1.-" evidence="4"/>
<dbReference type="SUPFAM" id="SSF53067">
    <property type="entry name" value="Actin-like ATPase domain"/>
    <property type="match status" value="2"/>
</dbReference>
<comment type="caution">
    <text evidence="4">The sequence shown here is derived from an EMBL/GenBank/DDBJ whole genome shotgun (WGS) entry which is preliminary data.</text>
</comment>
<dbReference type="Gene3D" id="3.30.420.40">
    <property type="match status" value="1"/>
</dbReference>
<keyword evidence="5" id="KW-1185">Reference proteome</keyword>
<dbReference type="PANTHER" id="PTHR30005">
    <property type="entry name" value="EXOPOLYPHOSPHATASE"/>
    <property type="match status" value="1"/>
</dbReference>
<evidence type="ECO:0000256" key="1">
    <source>
        <dbReference type="ARBA" id="ARBA00007125"/>
    </source>
</evidence>
<dbReference type="HOGENOM" id="CLU_025908_1_2_11"/>
<evidence type="ECO:0000259" key="3">
    <source>
        <dbReference type="Pfam" id="PF02541"/>
    </source>
</evidence>
<accession>R4Z7B5</accession>
<dbReference type="Gene3D" id="3.30.420.150">
    <property type="entry name" value="Exopolyphosphatase. Domain 2"/>
    <property type="match status" value="1"/>
</dbReference>
<dbReference type="OrthoDB" id="9793035at2"/>
<dbReference type="GO" id="GO:0016462">
    <property type="term" value="F:pyrophosphatase activity"/>
    <property type="evidence" value="ECO:0007669"/>
    <property type="project" value="TreeGrafter"/>
</dbReference>
<proteinExistence type="inferred from homology"/>
<reference evidence="4 5" key="1">
    <citation type="journal article" date="2013" name="ISME J.">
        <title>Metabolic model for the filamentous 'Candidatus Microthrix parvicella' based on genomic and metagenomic analyses.</title>
        <authorList>
            <person name="Jon McIlroy S."/>
            <person name="Kristiansen R."/>
            <person name="Albertsen M."/>
            <person name="Michael Karst S."/>
            <person name="Rossetti S."/>
            <person name="Lund Nielsen J."/>
            <person name="Tandoi V."/>
            <person name="James Seviour R."/>
            <person name="Nielsen P.H."/>
        </authorList>
    </citation>
    <scope>NUCLEOTIDE SEQUENCE [LARGE SCALE GENOMIC DNA]</scope>
    <source>
        <strain evidence="4 5">RN1</strain>
    </source>
</reference>
<dbReference type="AlphaFoldDB" id="R4Z7B5"/>
<dbReference type="eggNOG" id="COG0248">
    <property type="taxonomic scope" value="Bacteria"/>
</dbReference>
<dbReference type="InterPro" id="IPR050273">
    <property type="entry name" value="GppA/Ppx_hydrolase"/>
</dbReference>
<keyword evidence="4" id="KW-0378">Hydrolase</keyword>
<name>R4Z7B5_9ACTN</name>
<gene>
    <name evidence="4" type="ORF">BN381_630014</name>
</gene>
<dbReference type="STRING" id="1229780.BN381_630014"/>
<sequence length="345" mass="35313">MTSETSDRPVLAVDIGTNTVNTLLAAPGETPVRQTYYTRLGEGLDADGSLSEQAMGRALSVLGEVAGLAEQAGVASVGATATSACRDASNGGSFLARVGEVLGTVPRVVSGDEEARLSFMGAVTGGIETFGPAGADSLVASLEGPVLVVDIGGGSTELALGHLAGGTATFTASASLQVGSVRFTERYLHSDPPRPEELSDCLSVAEATLDEVLSVQPSFGSATTLVVVAGTAETIGAVELGRWDDRELHGLAMSKAQVEDVFRTLATEPADDRRHNPGLPPERVDYIVAGCCILVTIMRRMGFAECLVSIGSVRDAVWDEMVGPANAGTVDKSSSPVAGSSSEAT</sequence>
<feature type="domain" description="Ppx/GppA phosphatase N-terminal" evidence="3">
    <location>
        <begin position="33"/>
        <end position="322"/>
    </location>
</feature>
<evidence type="ECO:0000313" key="4">
    <source>
        <dbReference type="EMBL" id="CCM65252.1"/>
    </source>
</evidence>
<organism evidence="4 5">
    <name type="scientific">Candidatus Neomicrothrix parvicella RN1</name>
    <dbReference type="NCBI Taxonomy" id="1229780"/>
    <lineage>
        <taxon>Bacteria</taxon>
        <taxon>Bacillati</taxon>
        <taxon>Actinomycetota</taxon>
        <taxon>Acidimicrobiia</taxon>
        <taxon>Acidimicrobiales</taxon>
        <taxon>Microthrixaceae</taxon>
        <taxon>Candidatus Neomicrothrix</taxon>
    </lineage>
</organism>
<protein>
    <submittedName>
        <fullName evidence="4">Putative Ppx/GppA phosphatase</fullName>
        <ecNumber evidence="4">3.6.1.-</ecNumber>
    </submittedName>
</protein>
<evidence type="ECO:0000313" key="5">
    <source>
        <dbReference type="Proteomes" id="UP000018291"/>
    </source>
</evidence>
<dbReference type="InterPro" id="IPR003695">
    <property type="entry name" value="Ppx_GppA_N"/>
</dbReference>
<dbReference type="Pfam" id="PF02541">
    <property type="entry name" value="Ppx-GppA"/>
    <property type="match status" value="1"/>
</dbReference>
<comment type="similarity">
    <text evidence="1">Belongs to the GppA/Ppx family.</text>
</comment>
<dbReference type="RefSeq" id="WP_012229811.1">
    <property type="nucleotide sequence ID" value="NZ_HG422565.1"/>
</dbReference>
<dbReference type="EMBL" id="CANL01000060">
    <property type="protein sequence ID" value="CCM65252.1"/>
    <property type="molecule type" value="Genomic_DNA"/>
</dbReference>
<dbReference type="InterPro" id="IPR043129">
    <property type="entry name" value="ATPase_NBD"/>
</dbReference>
<evidence type="ECO:0000256" key="2">
    <source>
        <dbReference type="SAM" id="MobiDB-lite"/>
    </source>
</evidence>